<accession>A0AA94IU94</accession>
<feature type="chain" id="PRO_5041699134" description="TonB-dependent receptor" evidence="1">
    <location>
        <begin position="22"/>
        <end position="870"/>
    </location>
</feature>
<sequence>MIRHLLILLSFIGLLSINSMAQNSQGDSLTITGRVVDNKHQPMEGCILTIIQEKDSSILASSVTNEDGRYAISYPRTNDNLLLSLTGFNIKRQVKRITPTSQTVNFTTTYESITLKEVEIKARKLWGSRDTLNYLVSAYMKGQDRTIGDILKQLPGITLEGGMVKYQGVPINHFYIENMDMFAGKYSIATNGIKAEDVSTVQVMENHEHIKALQDQIPPESAAINLKLKKKAKGRWLKTIDLGVGFDSNGLLRDVNAALMYFAQRQQHVFYYETDNTGSSVNWLKSYYGEHNIRPSNLTSIILPGSSPVGKSLRNNQHNICFSNLNKLSETAEIKYNITYRHDIQRQSSYSQTTYLLPDATTRMISEDISARNTTNATTVQLHFEDNGNKTYLKNTLDLAGNWSDDNGRVVSNKASFLQHAFNRNLGLNNHTEWIQRTTNGGGFYLKTTNFVQTNPQALAIEGDMQARQDVRLSNMGSYNSLTLIRNIRKHNWTIAPSAEFDIEYVGLKSLLNDTAVTMATSGDMAYLQMKSNLGANLQYVRNTFRLSFNLPLSLNYTKVDNEPIANETTKGKRMTLLFSPSFTMLWKATDNWTLSAGGSYGMYPTNWRNLMTAYLMSNYRTLNRYKVNLSENKSATIHGKIHYKDIPHQFFAYLSGAVSRSWSDILYGTTIDQNAHTLLQAEYAPNHSNNYSITISTRKEIAWHDTSIGTTAEYSTNTSKILRQSVITNYHFNSFFISANLTFNLIKYIRLTDNYRWTISQSKAGNYINTIRNVSNETSLDMTFLPDRLLLNTTLQYTHNSGFTDRKDYTFMTLSITFKPSKKVQFVLNFDNILNTDTFVYRSNSNLTEGYTLYQLRPRCVMLTTHFAL</sequence>
<dbReference type="AlphaFoldDB" id="A0AA94IU94"/>
<name>A0AA94IU94_9BACT</name>
<organism evidence="2 3">
    <name type="scientific">Prevotella jejuni</name>
    <dbReference type="NCBI Taxonomy" id="1177574"/>
    <lineage>
        <taxon>Bacteria</taxon>
        <taxon>Pseudomonadati</taxon>
        <taxon>Bacteroidota</taxon>
        <taxon>Bacteroidia</taxon>
        <taxon>Bacteroidales</taxon>
        <taxon>Prevotellaceae</taxon>
        <taxon>Prevotella</taxon>
    </lineage>
</organism>
<feature type="signal peptide" evidence="1">
    <location>
        <begin position="1"/>
        <end position="21"/>
    </location>
</feature>
<dbReference type="EMBL" id="FZNZ01000015">
    <property type="protein sequence ID" value="SNR86467.1"/>
    <property type="molecule type" value="Genomic_DNA"/>
</dbReference>
<dbReference type="InterPro" id="IPR008969">
    <property type="entry name" value="CarboxyPept-like_regulatory"/>
</dbReference>
<keyword evidence="3" id="KW-1185">Reference proteome</keyword>
<evidence type="ECO:0008006" key="4">
    <source>
        <dbReference type="Google" id="ProtNLM"/>
    </source>
</evidence>
<proteinExistence type="predicted"/>
<dbReference type="SUPFAM" id="SSF49464">
    <property type="entry name" value="Carboxypeptidase regulatory domain-like"/>
    <property type="match status" value="1"/>
</dbReference>
<evidence type="ECO:0000256" key="1">
    <source>
        <dbReference type="SAM" id="SignalP"/>
    </source>
</evidence>
<comment type="caution">
    <text evidence="2">The sequence shown here is derived from an EMBL/GenBank/DDBJ whole genome shotgun (WGS) entry which is preliminary data.</text>
</comment>
<evidence type="ECO:0000313" key="2">
    <source>
        <dbReference type="EMBL" id="SNR86467.1"/>
    </source>
</evidence>
<dbReference type="GeneID" id="94030490"/>
<reference evidence="2 3" key="1">
    <citation type="submission" date="2017-06" db="EMBL/GenBank/DDBJ databases">
        <authorList>
            <person name="Varghese N."/>
            <person name="Submissions S."/>
        </authorList>
    </citation>
    <scope>NUCLEOTIDE SEQUENCE [LARGE SCALE GENOMIC DNA]</scope>
    <source>
        <strain evidence="2 3">DSM 26989</strain>
    </source>
</reference>
<keyword evidence="1" id="KW-0732">Signal</keyword>
<dbReference type="RefSeq" id="WP_240616287.1">
    <property type="nucleotide sequence ID" value="NZ_CP023864.1"/>
</dbReference>
<evidence type="ECO:0000313" key="3">
    <source>
        <dbReference type="Proteomes" id="UP000198427"/>
    </source>
</evidence>
<dbReference type="Proteomes" id="UP000198427">
    <property type="component" value="Unassembled WGS sequence"/>
</dbReference>
<protein>
    <recommendedName>
        <fullName evidence="4">TonB-dependent receptor</fullName>
    </recommendedName>
</protein>
<dbReference type="SUPFAM" id="SSF56935">
    <property type="entry name" value="Porins"/>
    <property type="match status" value="1"/>
</dbReference>
<gene>
    <name evidence="2" type="ORF">SAMN06265364_11548</name>
</gene>